<dbReference type="RefSeq" id="WP_395126665.1">
    <property type="nucleotide sequence ID" value="NZ_JBIMSN010000040.1"/>
</dbReference>
<evidence type="ECO:0000313" key="1">
    <source>
        <dbReference type="EMBL" id="MFH5228859.1"/>
    </source>
</evidence>
<dbReference type="Proteomes" id="UP001609176">
    <property type="component" value="Unassembled WGS sequence"/>
</dbReference>
<dbReference type="EMBL" id="JBIMSN010000040">
    <property type="protein sequence ID" value="MFH5228859.1"/>
    <property type="molecule type" value="Genomic_DNA"/>
</dbReference>
<protein>
    <recommendedName>
        <fullName evidence="5">Restriction endonuclease type IV Mrr domain-containing protein</fullName>
    </recommendedName>
</protein>
<evidence type="ECO:0000313" key="2">
    <source>
        <dbReference type="EMBL" id="MFH5246001.1"/>
    </source>
</evidence>
<dbReference type="SUPFAM" id="SSF52980">
    <property type="entry name" value="Restriction endonuclease-like"/>
    <property type="match status" value="1"/>
</dbReference>
<evidence type="ECO:0008006" key="5">
    <source>
        <dbReference type="Google" id="ProtNLM"/>
    </source>
</evidence>
<proteinExistence type="predicted"/>
<dbReference type="Proteomes" id="UP001609219">
    <property type="component" value="Unassembled WGS sequence"/>
</dbReference>
<dbReference type="EMBL" id="JBIMSP010000121">
    <property type="protein sequence ID" value="MFH5246001.1"/>
    <property type="molecule type" value="Genomic_DNA"/>
</dbReference>
<evidence type="ECO:0000313" key="3">
    <source>
        <dbReference type="Proteomes" id="UP001609176"/>
    </source>
</evidence>
<comment type="caution">
    <text evidence="2">The sequence shown here is derived from an EMBL/GenBank/DDBJ whole genome shotgun (WGS) entry which is preliminary data.</text>
</comment>
<evidence type="ECO:0000313" key="4">
    <source>
        <dbReference type="Proteomes" id="UP001609219"/>
    </source>
</evidence>
<dbReference type="InterPro" id="IPR011335">
    <property type="entry name" value="Restrct_endonuc-II-like"/>
</dbReference>
<name>A0ABW7KVE7_9NOCA</name>
<organism evidence="2 3">
    <name type="scientific">Antrihabitans spumae</name>
    <dbReference type="NCBI Taxonomy" id="3373370"/>
    <lineage>
        <taxon>Bacteria</taxon>
        <taxon>Bacillati</taxon>
        <taxon>Actinomycetota</taxon>
        <taxon>Actinomycetes</taxon>
        <taxon>Mycobacteriales</taxon>
        <taxon>Nocardiaceae</taxon>
        <taxon>Antrihabitans</taxon>
    </lineage>
</organism>
<accession>A0ABW7KVE7</accession>
<sequence length="339" mass="36756">MSKASEAVAAAGGWRTWFGAARTLSSSATKEEKANRGRELEAALFGMFTEAYLAPRSNYRPRGEEIDGSIWLDGRTYLFEAKWTTAVHPASSLYQFKGKVEGKLTGTIGLFFSMSGYSDDAVDALVAGKEQNIVLFDGTDVVLVVEDQVDIATAIRWKLRAAAESGTPYVPLNDLLSSVRLGTTVGPESSTVFVEGRFDAMVFECLRDVRNAVQPVRLVATAGPGNMARMIDAVLQVAGEAAPFSAILEEDQAGYRSGSEVQELVDRINAAGGNAQLLWIPGSLEESMGLNDSGGRPSRRMGRDQLIQRLKRVDVDERVRLHPELEPVLRAVGISVSRP</sequence>
<reference evidence="3 4" key="1">
    <citation type="submission" date="2024-10" db="EMBL/GenBank/DDBJ databases">
        <authorList>
            <person name="Riesco R."/>
        </authorList>
    </citation>
    <scope>NUCLEOTIDE SEQUENCE [LARGE SCALE GENOMIC DNA]</scope>
    <source>
        <strain evidence="2 3">NCIMB 15448</strain>
        <strain evidence="1 4">NCIMB 15450</strain>
    </source>
</reference>
<gene>
    <name evidence="2" type="ORF">ACHIPV_29680</name>
    <name evidence="1" type="ORF">ACHIRB_09785</name>
</gene>
<keyword evidence="4" id="KW-1185">Reference proteome</keyword>